<dbReference type="InterPro" id="IPR029055">
    <property type="entry name" value="Ntn_hydrolases_N"/>
</dbReference>
<dbReference type="UniPathway" id="UPA00074">
    <property type="reaction ID" value="UER00124"/>
</dbReference>
<dbReference type="OrthoDB" id="9801213at2"/>
<dbReference type="SUPFAM" id="SSF56235">
    <property type="entry name" value="N-terminal nucleophile aminohydrolases (Ntn hydrolases)"/>
    <property type="match status" value="1"/>
</dbReference>
<keyword evidence="5 8" id="KW-0808">Transferase</keyword>
<evidence type="ECO:0000256" key="7">
    <source>
        <dbReference type="ARBA" id="ARBA00022962"/>
    </source>
</evidence>
<dbReference type="PANTHER" id="PTHR11907">
    <property type="entry name" value="AMIDOPHOSPHORIBOSYLTRANSFERASE"/>
    <property type="match status" value="1"/>
</dbReference>
<accession>A0A379C2U8</accession>
<dbReference type="InterPro" id="IPR017932">
    <property type="entry name" value="GATase_2_dom"/>
</dbReference>
<keyword evidence="9" id="KW-0479">Metal-binding</keyword>
<evidence type="ECO:0000256" key="5">
    <source>
        <dbReference type="ARBA" id="ARBA00022679"/>
    </source>
</evidence>
<dbReference type="Pfam" id="PF00156">
    <property type="entry name" value="Pribosyltran"/>
    <property type="match status" value="1"/>
</dbReference>
<dbReference type="PIRSF" id="PIRSF000485">
    <property type="entry name" value="Amd_phspho_trans"/>
    <property type="match status" value="1"/>
</dbReference>
<dbReference type="GO" id="GO:0009113">
    <property type="term" value="P:purine nucleobase biosynthetic process"/>
    <property type="evidence" value="ECO:0007669"/>
    <property type="project" value="InterPro"/>
</dbReference>
<keyword evidence="6 8" id="KW-0658">Purine biosynthesis</keyword>
<evidence type="ECO:0000256" key="8">
    <source>
        <dbReference type="PIRNR" id="PIRNR000485"/>
    </source>
</evidence>
<dbReference type="EC" id="2.4.2.14" evidence="3 8"/>
<dbReference type="CDD" id="cd06223">
    <property type="entry name" value="PRTases_typeI"/>
    <property type="match status" value="1"/>
</dbReference>
<gene>
    <name evidence="11" type="primary">purF</name>
    <name evidence="11" type="ORF">NCTC13149_00346</name>
</gene>
<dbReference type="InterPro" id="IPR029057">
    <property type="entry name" value="PRTase-like"/>
</dbReference>
<dbReference type="GO" id="GO:0006189">
    <property type="term" value="P:'de novo' IMP biosynthetic process"/>
    <property type="evidence" value="ECO:0007669"/>
    <property type="project" value="UniProtKB-UniPathway"/>
</dbReference>
<keyword evidence="4 8" id="KW-0328">Glycosyltransferase</keyword>
<evidence type="ECO:0000313" key="12">
    <source>
        <dbReference type="Proteomes" id="UP000255517"/>
    </source>
</evidence>
<evidence type="ECO:0000256" key="6">
    <source>
        <dbReference type="ARBA" id="ARBA00022755"/>
    </source>
</evidence>
<comment type="catalytic activity">
    <reaction evidence="8">
        <text>5-phospho-beta-D-ribosylamine + L-glutamate + diphosphate = 5-phospho-alpha-D-ribose 1-diphosphate + L-glutamine + H2O</text>
        <dbReference type="Rhea" id="RHEA:14905"/>
        <dbReference type="ChEBI" id="CHEBI:15377"/>
        <dbReference type="ChEBI" id="CHEBI:29985"/>
        <dbReference type="ChEBI" id="CHEBI:33019"/>
        <dbReference type="ChEBI" id="CHEBI:58017"/>
        <dbReference type="ChEBI" id="CHEBI:58359"/>
        <dbReference type="ChEBI" id="CHEBI:58681"/>
        <dbReference type="EC" id="2.4.2.14"/>
    </reaction>
</comment>
<organism evidence="11 12">
    <name type="scientific">Peptoniphilus lacrimalis</name>
    <dbReference type="NCBI Taxonomy" id="33031"/>
    <lineage>
        <taxon>Bacteria</taxon>
        <taxon>Bacillati</taxon>
        <taxon>Bacillota</taxon>
        <taxon>Tissierellia</taxon>
        <taxon>Tissierellales</taxon>
        <taxon>Peptoniphilaceae</taxon>
        <taxon>Peptoniphilus</taxon>
    </lineage>
</organism>
<evidence type="ECO:0000256" key="4">
    <source>
        <dbReference type="ARBA" id="ARBA00022676"/>
    </source>
</evidence>
<feature type="binding site" evidence="9">
    <location>
        <position position="265"/>
    </location>
    <ligand>
        <name>Mg(2+)</name>
        <dbReference type="ChEBI" id="CHEBI:18420"/>
    </ligand>
</feature>
<comment type="similarity">
    <text evidence="2 8">In the C-terminal section; belongs to the purine/pyrimidine phosphoribosyltransferase family.</text>
</comment>
<dbReference type="STRING" id="1122949.GCA_000378725_00915"/>
<feature type="binding site" evidence="9">
    <location>
        <position position="328"/>
    </location>
    <ligand>
        <name>Mg(2+)</name>
        <dbReference type="ChEBI" id="CHEBI:18420"/>
    </ligand>
</feature>
<feature type="binding site" evidence="9">
    <location>
        <position position="327"/>
    </location>
    <ligand>
        <name>Mg(2+)</name>
        <dbReference type="ChEBI" id="CHEBI:18420"/>
    </ligand>
</feature>
<dbReference type="AlphaFoldDB" id="A0A379C2U8"/>
<evidence type="ECO:0000256" key="9">
    <source>
        <dbReference type="PIRSR" id="PIRSR000485-2"/>
    </source>
</evidence>
<dbReference type="RefSeq" id="WP_009344988.1">
    <property type="nucleotide sequence ID" value="NZ_CAMUOS010000008.1"/>
</dbReference>
<dbReference type="SUPFAM" id="SSF53271">
    <property type="entry name" value="PRTase-like"/>
    <property type="match status" value="1"/>
</dbReference>
<dbReference type="Proteomes" id="UP000255517">
    <property type="component" value="Unassembled WGS sequence"/>
</dbReference>
<evidence type="ECO:0000256" key="1">
    <source>
        <dbReference type="ARBA" id="ARBA00005209"/>
    </source>
</evidence>
<dbReference type="EMBL" id="UGSZ01000001">
    <property type="protein sequence ID" value="SUB56574.1"/>
    <property type="molecule type" value="Genomic_DNA"/>
</dbReference>
<dbReference type="Gene3D" id="3.60.20.10">
    <property type="entry name" value="Glutamine Phosphoribosylpyrophosphate, subunit 1, domain 1"/>
    <property type="match status" value="1"/>
</dbReference>
<comment type="cofactor">
    <cofactor evidence="9">
        <name>Mg(2+)</name>
        <dbReference type="ChEBI" id="CHEBI:18420"/>
    </cofactor>
    <text evidence="9">Binds 1 Mg(2+) ion per subunit.</text>
</comment>
<proteinExistence type="inferred from homology"/>
<dbReference type="GO" id="GO:0004044">
    <property type="term" value="F:amidophosphoribosyltransferase activity"/>
    <property type="evidence" value="ECO:0007669"/>
    <property type="project" value="UniProtKB-EC"/>
</dbReference>
<protein>
    <recommendedName>
        <fullName evidence="3 8">Amidophosphoribosyltransferase</fullName>
        <shortName evidence="8">ATase</shortName>
        <ecNumber evidence="3 8">2.4.2.14</ecNumber>
    </recommendedName>
    <alternativeName>
        <fullName evidence="8">Glutamine phosphoribosylpyrophosphate amidotransferase</fullName>
    </alternativeName>
</protein>
<dbReference type="Pfam" id="PF13537">
    <property type="entry name" value="GATase_7"/>
    <property type="match status" value="1"/>
</dbReference>
<dbReference type="InterPro" id="IPR005854">
    <property type="entry name" value="PurF"/>
</dbReference>
<evidence type="ECO:0000256" key="3">
    <source>
        <dbReference type="ARBA" id="ARBA00011941"/>
    </source>
</evidence>
<keyword evidence="9" id="KW-0460">Magnesium</keyword>
<comment type="pathway">
    <text evidence="1 8">Purine metabolism; IMP biosynthesis via de novo pathway; N(1)-(5-phospho-D-ribosyl)glycinamide from 5-phospho-alpha-D-ribose 1-diphosphate: step 1/2.</text>
</comment>
<name>A0A379C2U8_9FIRM</name>
<evidence type="ECO:0000256" key="2">
    <source>
        <dbReference type="ARBA" id="ARBA00010138"/>
    </source>
</evidence>
<dbReference type="InterPro" id="IPR000836">
    <property type="entry name" value="PRTase_dom"/>
</dbReference>
<evidence type="ECO:0000259" key="10">
    <source>
        <dbReference type="PROSITE" id="PS51278"/>
    </source>
</evidence>
<evidence type="ECO:0000313" key="11">
    <source>
        <dbReference type="EMBL" id="SUB56574.1"/>
    </source>
</evidence>
<dbReference type="GO" id="GO:0046872">
    <property type="term" value="F:metal ion binding"/>
    <property type="evidence" value="ECO:0007669"/>
    <property type="project" value="UniProtKB-KW"/>
</dbReference>
<reference evidence="11 12" key="1">
    <citation type="submission" date="2018-06" db="EMBL/GenBank/DDBJ databases">
        <authorList>
            <consortium name="Pathogen Informatics"/>
            <person name="Doyle S."/>
        </authorList>
    </citation>
    <scope>NUCLEOTIDE SEQUENCE [LARGE SCALE GENOMIC DNA]</scope>
    <source>
        <strain evidence="11 12">NCTC13149</strain>
    </source>
</reference>
<dbReference type="Gene3D" id="3.40.50.2020">
    <property type="match status" value="1"/>
</dbReference>
<feature type="domain" description="Glutamine amidotransferase type-2" evidence="10">
    <location>
        <begin position="2"/>
        <end position="203"/>
    </location>
</feature>
<keyword evidence="7" id="KW-0315">Glutamine amidotransferase</keyword>
<sequence length="425" mass="47252">MSGIFGVFSSKKNVNVFPTIYSGLFALQHRGQDAMGVSLLENDKLSEVKGKGLVTDNIKFDNINRLEGYVGLSHVRYPFSDDDKTLLPMPWVFYPGTEGEKALIAIDGKFINKVEAEEISEVLNRSMDDIIEFISYLKGAYSILFAKEDKMIAIRDPYGIKPLVIGHKGCETIVSTESCAIEANGGQVDHFLQAGEIVVIDKNGYKSYFAKERAYCPCIFEMVYTARPDSIIDGVSVYDARLKMGEILYRENPVKADIVVGSPDSGLIAAIGFAKASGIEYENAIVRNKYIGRTFILPTDDMRKKDIKIKLNPIKKFLKGKDVVLVDDSIVRGNTIKRVIEILKDSGVNKIHIRIASPPVINSGSLTFDIPKEEELISHDRSIEEVRKLIGADSLGYISLEGLREACGNKNYYEKCFGGNDPFKE</sequence>
<dbReference type="PROSITE" id="PS51278">
    <property type="entry name" value="GATASE_TYPE_2"/>
    <property type="match status" value="1"/>
</dbReference>